<name>A0A9K3IFL5_HELAN</name>
<organism evidence="1 2">
    <name type="scientific">Helianthus annuus</name>
    <name type="common">Common sunflower</name>
    <dbReference type="NCBI Taxonomy" id="4232"/>
    <lineage>
        <taxon>Eukaryota</taxon>
        <taxon>Viridiplantae</taxon>
        <taxon>Streptophyta</taxon>
        <taxon>Embryophyta</taxon>
        <taxon>Tracheophyta</taxon>
        <taxon>Spermatophyta</taxon>
        <taxon>Magnoliopsida</taxon>
        <taxon>eudicotyledons</taxon>
        <taxon>Gunneridae</taxon>
        <taxon>Pentapetalae</taxon>
        <taxon>asterids</taxon>
        <taxon>campanulids</taxon>
        <taxon>Asterales</taxon>
        <taxon>Asteraceae</taxon>
        <taxon>Asteroideae</taxon>
        <taxon>Heliantheae alliance</taxon>
        <taxon>Heliantheae</taxon>
        <taxon>Helianthus</taxon>
    </lineage>
</organism>
<dbReference type="AlphaFoldDB" id="A0A9K3IFL5"/>
<gene>
    <name evidence="1" type="ORF">HanXRQr2_Chr08g0344271</name>
</gene>
<proteinExistence type="predicted"/>
<reference evidence="1" key="2">
    <citation type="submission" date="2020-06" db="EMBL/GenBank/DDBJ databases">
        <title>Helianthus annuus Genome sequencing and assembly Release 2.</title>
        <authorList>
            <person name="Gouzy J."/>
            <person name="Langlade N."/>
            <person name="Munos S."/>
        </authorList>
    </citation>
    <scope>NUCLEOTIDE SEQUENCE</scope>
    <source>
        <tissue evidence="1">Leaves</tissue>
    </source>
</reference>
<protein>
    <submittedName>
        <fullName evidence="1">Uncharacterized protein</fullName>
    </submittedName>
</protein>
<comment type="caution">
    <text evidence="1">The sequence shown here is derived from an EMBL/GenBank/DDBJ whole genome shotgun (WGS) entry which is preliminary data.</text>
</comment>
<reference evidence="1" key="1">
    <citation type="journal article" date="2017" name="Nature">
        <title>The sunflower genome provides insights into oil metabolism, flowering and Asterid evolution.</title>
        <authorList>
            <person name="Badouin H."/>
            <person name="Gouzy J."/>
            <person name="Grassa C.J."/>
            <person name="Murat F."/>
            <person name="Staton S.E."/>
            <person name="Cottret L."/>
            <person name="Lelandais-Briere C."/>
            <person name="Owens G.L."/>
            <person name="Carrere S."/>
            <person name="Mayjonade B."/>
            <person name="Legrand L."/>
            <person name="Gill N."/>
            <person name="Kane N.C."/>
            <person name="Bowers J.E."/>
            <person name="Hubner S."/>
            <person name="Bellec A."/>
            <person name="Berard A."/>
            <person name="Berges H."/>
            <person name="Blanchet N."/>
            <person name="Boniface M.C."/>
            <person name="Brunel D."/>
            <person name="Catrice O."/>
            <person name="Chaidir N."/>
            <person name="Claudel C."/>
            <person name="Donnadieu C."/>
            <person name="Faraut T."/>
            <person name="Fievet G."/>
            <person name="Helmstetter N."/>
            <person name="King M."/>
            <person name="Knapp S.J."/>
            <person name="Lai Z."/>
            <person name="Le Paslier M.C."/>
            <person name="Lippi Y."/>
            <person name="Lorenzon L."/>
            <person name="Mandel J.R."/>
            <person name="Marage G."/>
            <person name="Marchand G."/>
            <person name="Marquand E."/>
            <person name="Bret-Mestries E."/>
            <person name="Morien E."/>
            <person name="Nambeesan S."/>
            <person name="Nguyen T."/>
            <person name="Pegot-Espagnet P."/>
            <person name="Pouilly N."/>
            <person name="Raftis F."/>
            <person name="Sallet E."/>
            <person name="Schiex T."/>
            <person name="Thomas J."/>
            <person name="Vandecasteele C."/>
            <person name="Vares D."/>
            <person name="Vear F."/>
            <person name="Vautrin S."/>
            <person name="Crespi M."/>
            <person name="Mangin B."/>
            <person name="Burke J.M."/>
            <person name="Salse J."/>
            <person name="Munos S."/>
            <person name="Vincourt P."/>
            <person name="Rieseberg L.H."/>
            <person name="Langlade N.B."/>
        </authorList>
    </citation>
    <scope>NUCLEOTIDE SEQUENCE</scope>
    <source>
        <tissue evidence="1">Leaves</tissue>
    </source>
</reference>
<keyword evidence="2" id="KW-1185">Reference proteome</keyword>
<accession>A0A9K3IFL5</accession>
<evidence type="ECO:0000313" key="2">
    <source>
        <dbReference type="Proteomes" id="UP000215914"/>
    </source>
</evidence>
<dbReference type="Gramene" id="mRNA:HanXRQr2_Chr08g0344271">
    <property type="protein sequence ID" value="CDS:HanXRQr2_Chr08g0344271.1"/>
    <property type="gene ID" value="HanXRQr2_Chr08g0344271"/>
</dbReference>
<dbReference type="Proteomes" id="UP000215914">
    <property type="component" value="Unassembled WGS sequence"/>
</dbReference>
<sequence length="52" mass="6522">MQTTPERAWMRRRRTHTRLLRQILQRIRNVLLPYNLISRINRHRSVRRSRSA</sequence>
<evidence type="ECO:0000313" key="1">
    <source>
        <dbReference type="EMBL" id="KAF5795827.1"/>
    </source>
</evidence>
<dbReference type="EMBL" id="MNCJ02000323">
    <property type="protein sequence ID" value="KAF5795827.1"/>
    <property type="molecule type" value="Genomic_DNA"/>
</dbReference>